<evidence type="ECO:0000259" key="3">
    <source>
        <dbReference type="Pfam" id="PF24981"/>
    </source>
</evidence>
<accession>A0A085WLB3</accession>
<protein>
    <recommendedName>
        <fullName evidence="3">Attractin/MKLN-like beta-propeller domain-containing protein</fullName>
    </recommendedName>
</protein>
<evidence type="ECO:0000313" key="5">
    <source>
        <dbReference type="Proteomes" id="UP000028725"/>
    </source>
</evidence>
<dbReference type="OrthoDB" id="232651at2"/>
<dbReference type="AlphaFoldDB" id="A0A085WLB3"/>
<feature type="domain" description="Attractin/MKLN-like beta-propeller" evidence="3">
    <location>
        <begin position="261"/>
        <end position="464"/>
    </location>
</feature>
<proteinExistence type="predicted"/>
<dbReference type="Pfam" id="PF24981">
    <property type="entry name" value="Beta-prop_ATRN-LZTR1"/>
    <property type="match status" value="1"/>
</dbReference>
<gene>
    <name evidence="4" type="ORF">DB31_7713</name>
</gene>
<keyword evidence="2" id="KW-0677">Repeat</keyword>
<dbReference type="Gene3D" id="2.130.10.80">
    <property type="entry name" value="Galactose oxidase/kelch, beta-propeller"/>
    <property type="match status" value="1"/>
</dbReference>
<evidence type="ECO:0000256" key="1">
    <source>
        <dbReference type="ARBA" id="ARBA00022441"/>
    </source>
</evidence>
<reference evidence="4 5" key="1">
    <citation type="submission" date="2014-04" db="EMBL/GenBank/DDBJ databases">
        <title>Genome assembly of Hyalangium minutum DSM 14724.</title>
        <authorList>
            <person name="Sharma G."/>
            <person name="Subramanian S."/>
        </authorList>
    </citation>
    <scope>NUCLEOTIDE SEQUENCE [LARGE SCALE GENOMIC DNA]</scope>
    <source>
        <strain evidence="4 5">DSM 14724</strain>
    </source>
</reference>
<dbReference type="Proteomes" id="UP000028725">
    <property type="component" value="Unassembled WGS sequence"/>
</dbReference>
<evidence type="ECO:0000313" key="4">
    <source>
        <dbReference type="EMBL" id="KFE68476.1"/>
    </source>
</evidence>
<dbReference type="STRING" id="394096.DB31_7713"/>
<dbReference type="InterPro" id="IPR037293">
    <property type="entry name" value="Gal_Oxidase_central_sf"/>
</dbReference>
<organism evidence="4 5">
    <name type="scientific">Hyalangium minutum</name>
    <dbReference type="NCBI Taxonomy" id="394096"/>
    <lineage>
        <taxon>Bacteria</taxon>
        <taxon>Pseudomonadati</taxon>
        <taxon>Myxococcota</taxon>
        <taxon>Myxococcia</taxon>
        <taxon>Myxococcales</taxon>
        <taxon>Cystobacterineae</taxon>
        <taxon>Archangiaceae</taxon>
        <taxon>Hyalangium</taxon>
    </lineage>
</organism>
<sequence length="530" mass="55754">MVQRLLIFPRIPVPPASRSSRCQHAQEAFREAPVARVQLWSVFILGLVATGGLACTKSEAPTLRAQEPLALDASGETLSLDGTKVPIVASCANGQLVQKTGSGWSCVTPGPGGVPVTWNSVTDKPTTFPPTDHTHAFSALTGVTASTEWPGTQSWARVTGAPDFALSSSVGSITSRVSSVEGGLTTVQDRLTQVEGRVGSLETGGGTSSSLVMSIRSEDSALTGAGYSLVGLGRPESFSARAQIPSATSHVMGAAVLGTKVYVAGGYLSSSSCTANLWEYDLATDKWRSRQQMSVARYGQVIVGARGKVYAIGGYVCNSTSGTQLTEIYDPQLNTWTLGAPLPDHNHHAAAYGILSDGKLHVVGGVDTISGGISSRSHVVYDFDTNRWSTARDLPVARHWSASGVLPDGRLILAGGHDGSSYRAETYLYDPATNSWAQVASMPGILAYHTGAVIAGQLHTFTGWDTAGRNYHYIYDPLSGTWSSGAAVPFTGYAPSVAQLRGGALIIGGWTNSAITSVYEYLAPLYLYSK</sequence>
<dbReference type="InterPro" id="IPR006652">
    <property type="entry name" value="Kelch_1"/>
</dbReference>
<name>A0A085WLB3_9BACT</name>
<dbReference type="PANTHER" id="PTHR45632:SF24">
    <property type="entry name" value="GALACTOSE OXIDASE"/>
    <property type="match status" value="1"/>
</dbReference>
<dbReference type="PANTHER" id="PTHR45632">
    <property type="entry name" value="LD33804P"/>
    <property type="match status" value="1"/>
</dbReference>
<comment type="caution">
    <text evidence="4">The sequence shown here is derived from an EMBL/GenBank/DDBJ whole genome shotgun (WGS) entry which is preliminary data.</text>
</comment>
<keyword evidence="5" id="KW-1185">Reference proteome</keyword>
<keyword evidence="1" id="KW-0880">Kelch repeat</keyword>
<dbReference type="SMART" id="SM00612">
    <property type="entry name" value="Kelch"/>
    <property type="match status" value="4"/>
</dbReference>
<dbReference type="Gene3D" id="2.120.10.80">
    <property type="entry name" value="Kelch-type beta propeller"/>
    <property type="match status" value="1"/>
</dbReference>
<dbReference type="SUPFAM" id="SSF50965">
    <property type="entry name" value="Galactose oxidase, central domain"/>
    <property type="match status" value="2"/>
</dbReference>
<evidence type="ECO:0000256" key="2">
    <source>
        <dbReference type="ARBA" id="ARBA00022737"/>
    </source>
</evidence>
<dbReference type="InterPro" id="IPR056737">
    <property type="entry name" value="Beta-prop_ATRN-MKLN-like"/>
</dbReference>
<dbReference type="InterPro" id="IPR015915">
    <property type="entry name" value="Kelch-typ_b-propeller"/>
</dbReference>
<dbReference type="EMBL" id="JMCB01000006">
    <property type="protein sequence ID" value="KFE68476.1"/>
    <property type="molecule type" value="Genomic_DNA"/>
</dbReference>
<dbReference type="InterPro" id="IPR011043">
    <property type="entry name" value="Gal_Oxase/kelch_b-propeller"/>
</dbReference>